<organism evidence="13 14">
    <name type="scientific">Aquarana catesbeiana</name>
    <name type="common">American bullfrog</name>
    <name type="synonym">Rana catesbeiana</name>
    <dbReference type="NCBI Taxonomy" id="8400"/>
    <lineage>
        <taxon>Eukaryota</taxon>
        <taxon>Metazoa</taxon>
        <taxon>Chordata</taxon>
        <taxon>Craniata</taxon>
        <taxon>Vertebrata</taxon>
        <taxon>Euteleostomi</taxon>
        <taxon>Amphibia</taxon>
        <taxon>Batrachia</taxon>
        <taxon>Anura</taxon>
        <taxon>Neobatrachia</taxon>
        <taxon>Ranoidea</taxon>
        <taxon>Ranidae</taxon>
        <taxon>Aquarana</taxon>
    </lineage>
</organism>
<comment type="similarity">
    <text evidence="3">Belongs to the krueppel C2H2-type zinc-finger protein family.</text>
</comment>
<keyword evidence="9" id="KW-0539">Nucleus</keyword>
<dbReference type="InterPro" id="IPR036236">
    <property type="entry name" value="Znf_C2H2_sf"/>
</dbReference>
<evidence type="ECO:0000313" key="13">
    <source>
        <dbReference type="EMBL" id="PIO25473.1"/>
    </source>
</evidence>
<dbReference type="Gene3D" id="3.30.160.60">
    <property type="entry name" value="Classic Zinc Finger"/>
    <property type="match status" value="2"/>
</dbReference>
<evidence type="ECO:0000256" key="10">
    <source>
        <dbReference type="PROSITE-ProRule" id="PRU00042"/>
    </source>
</evidence>
<feature type="region of interest" description="Disordered" evidence="11">
    <location>
        <begin position="1"/>
        <end position="41"/>
    </location>
</feature>
<feature type="compositionally biased region" description="Basic and acidic residues" evidence="11">
    <location>
        <begin position="31"/>
        <end position="41"/>
    </location>
</feature>
<keyword evidence="7" id="KW-0862">Zinc</keyword>
<dbReference type="GO" id="GO:0000978">
    <property type="term" value="F:RNA polymerase II cis-regulatory region sequence-specific DNA binding"/>
    <property type="evidence" value="ECO:0007669"/>
    <property type="project" value="TreeGrafter"/>
</dbReference>
<evidence type="ECO:0000256" key="6">
    <source>
        <dbReference type="ARBA" id="ARBA00022771"/>
    </source>
</evidence>
<keyword evidence="14" id="KW-1185">Reference proteome</keyword>
<protein>
    <recommendedName>
        <fullName evidence="12">C2H2-type domain-containing protein</fullName>
    </recommendedName>
</protein>
<feature type="domain" description="C2H2-type" evidence="12">
    <location>
        <begin position="178"/>
        <end position="205"/>
    </location>
</feature>
<name>A0A2G9RE30_AQUCT</name>
<evidence type="ECO:0000256" key="11">
    <source>
        <dbReference type="SAM" id="MobiDB-lite"/>
    </source>
</evidence>
<comment type="subcellular location">
    <subcellularLocation>
        <location evidence="2">Nucleus</location>
    </subcellularLocation>
</comment>
<feature type="domain" description="C2H2-type" evidence="12">
    <location>
        <begin position="206"/>
        <end position="236"/>
    </location>
</feature>
<feature type="region of interest" description="Disordered" evidence="11">
    <location>
        <begin position="109"/>
        <end position="138"/>
    </location>
</feature>
<proteinExistence type="inferred from homology"/>
<dbReference type="AlphaFoldDB" id="A0A2G9RE30"/>
<dbReference type="GO" id="GO:0003700">
    <property type="term" value="F:DNA-binding transcription factor activity"/>
    <property type="evidence" value="ECO:0007669"/>
    <property type="project" value="TreeGrafter"/>
</dbReference>
<keyword evidence="5" id="KW-0677">Repeat</keyword>
<accession>A0A2G9RE30</accession>
<keyword evidence="4" id="KW-0479">Metal-binding</keyword>
<dbReference type="PANTHER" id="PTHR24404:SF114">
    <property type="entry name" value="KLUMPFUSS, ISOFORM B-RELATED"/>
    <property type="match status" value="1"/>
</dbReference>
<dbReference type="GO" id="GO:0006357">
    <property type="term" value="P:regulation of transcription by RNA polymerase II"/>
    <property type="evidence" value="ECO:0007669"/>
    <property type="project" value="TreeGrafter"/>
</dbReference>
<dbReference type="GO" id="GO:0008270">
    <property type="term" value="F:zinc ion binding"/>
    <property type="evidence" value="ECO:0007669"/>
    <property type="project" value="UniProtKB-KW"/>
</dbReference>
<feature type="compositionally biased region" description="Basic and acidic residues" evidence="11">
    <location>
        <begin position="1"/>
        <end position="24"/>
    </location>
</feature>
<evidence type="ECO:0000256" key="9">
    <source>
        <dbReference type="ARBA" id="ARBA00023242"/>
    </source>
</evidence>
<keyword evidence="8" id="KW-0238">DNA-binding</keyword>
<dbReference type="InterPro" id="IPR013087">
    <property type="entry name" value="Znf_C2H2_type"/>
</dbReference>
<comment type="function">
    <text evidence="1">May be involved in transcriptional regulation.</text>
</comment>
<evidence type="ECO:0000256" key="2">
    <source>
        <dbReference type="ARBA" id="ARBA00004123"/>
    </source>
</evidence>
<evidence type="ECO:0000256" key="4">
    <source>
        <dbReference type="ARBA" id="ARBA00022723"/>
    </source>
</evidence>
<dbReference type="Proteomes" id="UP000228934">
    <property type="component" value="Unassembled WGS sequence"/>
</dbReference>
<feature type="non-terminal residue" evidence="13">
    <location>
        <position position="1"/>
    </location>
</feature>
<evidence type="ECO:0000256" key="1">
    <source>
        <dbReference type="ARBA" id="ARBA00003767"/>
    </source>
</evidence>
<evidence type="ECO:0000313" key="14">
    <source>
        <dbReference type="Proteomes" id="UP000228934"/>
    </source>
</evidence>
<dbReference type="InterPro" id="IPR050589">
    <property type="entry name" value="Ikaros_C2H2-ZF"/>
</dbReference>
<dbReference type="PROSITE" id="PS00028">
    <property type="entry name" value="ZINC_FINGER_C2H2_1"/>
    <property type="match status" value="1"/>
</dbReference>
<dbReference type="SUPFAM" id="SSF57667">
    <property type="entry name" value="beta-beta-alpha zinc fingers"/>
    <property type="match status" value="1"/>
</dbReference>
<reference evidence="14" key="1">
    <citation type="journal article" date="2017" name="Nat. Commun.">
        <title>The North American bullfrog draft genome provides insight into hormonal regulation of long noncoding RNA.</title>
        <authorList>
            <person name="Hammond S.A."/>
            <person name="Warren R.L."/>
            <person name="Vandervalk B.P."/>
            <person name="Kucuk E."/>
            <person name="Khan H."/>
            <person name="Gibb E.A."/>
            <person name="Pandoh P."/>
            <person name="Kirk H."/>
            <person name="Zhao Y."/>
            <person name="Jones M."/>
            <person name="Mungall A.J."/>
            <person name="Coope R."/>
            <person name="Pleasance S."/>
            <person name="Moore R.A."/>
            <person name="Holt R.A."/>
            <person name="Round J.M."/>
            <person name="Ohora S."/>
            <person name="Walle B.V."/>
            <person name="Veldhoen N."/>
            <person name="Helbing C.C."/>
            <person name="Birol I."/>
        </authorList>
    </citation>
    <scope>NUCLEOTIDE SEQUENCE [LARGE SCALE GENOMIC DNA]</scope>
</reference>
<evidence type="ECO:0000256" key="3">
    <source>
        <dbReference type="ARBA" id="ARBA00006991"/>
    </source>
</evidence>
<dbReference type="PANTHER" id="PTHR24404">
    <property type="entry name" value="ZINC FINGER PROTEIN"/>
    <property type="match status" value="1"/>
</dbReference>
<evidence type="ECO:0000256" key="5">
    <source>
        <dbReference type="ARBA" id="ARBA00022737"/>
    </source>
</evidence>
<evidence type="ECO:0000256" key="7">
    <source>
        <dbReference type="ARBA" id="ARBA00022833"/>
    </source>
</evidence>
<dbReference type="Pfam" id="PF00096">
    <property type="entry name" value="zf-C2H2"/>
    <property type="match status" value="2"/>
</dbReference>
<gene>
    <name evidence="13" type="ORF">AB205_0189040</name>
</gene>
<evidence type="ECO:0000256" key="8">
    <source>
        <dbReference type="ARBA" id="ARBA00023125"/>
    </source>
</evidence>
<dbReference type="PROSITE" id="PS50157">
    <property type="entry name" value="ZINC_FINGER_C2H2_2"/>
    <property type="match status" value="2"/>
</dbReference>
<dbReference type="SMART" id="SM00355">
    <property type="entry name" value="ZnF_C2H2"/>
    <property type="match status" value="2"/>
</dbReference>
<evidence type="ECO:0000259" key="12">
    <source>
        <dbReference type="PROSITE" id="PS50157"/>
    </source>
</evidence>
<sequence length="312" mass="35459">EDHTIAHHHPVDGSSKRNPPERSPRPPYSRDSTREHQTIPHHHQAEELLNIKIKVEEEETYVGDDQLPMAEVGMMTKSEQEESFLLIDEDGCDFWNTAERRSMLSAGVNPNTQNIRRRPSWLKKSMDPSDQGESSHQSFTISADVHLKSHTADRSTGPFNPQISSLPQDGVHPGENLFTCLVCGKHFTRKGSLIAHLRIHTGERPFSCADCSKTFIHKGDLARHKKENLLNTREFTPVSVLTRVQCVGNLTFIREILVGTRRFIWVSVPIRVQSAGSLSFIKKSSLDTREFTRVNVPFHVLNVEKLTYRNQA</sequence>
<keyword evidence="6 10" id="KW-0863">Zinc-finger</keyword>
<dbReference type="FunFam" id="3.30.160.60:FF:000478">
    <property type="entry name" value="Zinc finger protein 133"/>
    <property type="match status" value="1"/>
</dbReference>
<dbReference type="FunFam" id="3.30.160.60:FF:000624">
    <property type="entry name" value="zinc finger protein 697"/>
    <property type="match status" value="1"/>
</dbReference>
<dbReference type="GO" id="GO:0005634">
    <property type="term" value="C:nucleus"/>
    <property type="evidence" value="ECO:0007669"/>
    <property type="project" value="UniProtKB-SubCell"/>
</dbReference>
<dbReference type="OrthoDB" id="427030at2759"/>
<dbReference type="EMBL" id="KV945849">
    <property type="protein sequence ID" value="PIO25473.1"/>
    <property type="molecule type" value="Genomic_DNA"/>
</dbReference>